<name>A0A427XIB0_9TREE</name>
<protein>
    <submittedName>
        <fullName evidence="2">Uncharacterized protein</fullName>
    </submittedName>
</protein>
<evidence type="ECO:0000256" key="1">
    <source>
        <dbReference type="SAM" id="MobiDB-lite"/>
    </source>
</evidence>
<evidence type="ECO:0000313" key="2">
    <source>
        <dbReference type="EMBL" id="RSH78484.1"/>
    </source>
</evidence>
<feature type="compositionally biased region" description="Basic and acidic residues" evidence="1">
    <location>
        <begin position="25"/>
        <end position="35"/>
    </location>
</feature>
<dbReference type="RefSeq" id="XP_028473631.1">
    <property type="nucleotide sequence ID" value="XM_028617953.1"/>
</dbReference>
<dbReference type="AlphaFoldDB" id="A0A427XIB0"/>
<organism evidence="2 3">
    <name type="scientific">Apiotrichum porosum</name>
    <dbReference type="NCBI Taxonomy" id="105984"/>
    <lineage>
        <taxon>Eukaryota</taxon>
        <taxon>Fungi</taxon>
        <taxon>Dikarya</taxon>
        <taxon>Basidiomycota</taxon>
        <taxon>Agaricomycotina</taxon>
        <taxon>Tremellomycetes</taxon>
        <taxon>Trichosporonales</taxon>
        <taxon>Trichosporonaceae</taxon>
        <taxon>Apiotrichum</taxon>
    </lineage>
</organism>
<evidence type="ECO:0000313" key="3">
    <source>
        <dbReference type="Proteomes" id="UP000279236"/>
    </source>
</evidence>
<gene>
    <name evidence="2" type="ORF">EHS24_002209</name>
</gene>
<proteinExistence type="predicted"/>
<keyword evidence="3" id="KW-1185">Reference proteome</keyword>
<sequence>MSSDINPPVSNTGSAPSQSIAETAEEIRKTEQRADRAAQRMSALIELLVQLVQLVKTKKTLQAQPGAEPLGPKLQEAADEAAAIAAEFAHIATARKGVSADKTQQLADGILRLSTDLAELSAGW</sequence>
<feature type="compositionally biased region" description="Polar residues" evidence="1">
    <location>
        <begin position="1"/>
        <end position="21"/>
    </location>
</feature>
<dbReference type="GeneID" id="39586752"/>
<feature type="region of interest" description="Disordered" evidence="1">
    <location>
        <begin position="1"/>
        <end position="35"/>
    </location>
</feature>
<accession>A0A427XIB0</accession>
<dbReference type="EMBL" id="RSCE01000012">
    <property type="protein sequence ID" value="RSH78484.1"/>
    <property type="molecule type" value="Genomic_DNA"/>
</dbReference>
<dbReference type="Proteomes" id="UP000279236">
    <property type="component" value="Unassembled WGS sequence"/>
</dbReference>
<comment type="caution">
    <text evidence="2">The sequence shown here is derived from an EMBL/GenBank/DDBJ whole genome shotgun (WGS) entry which is preliminary data.</text>
</comment>
<reference evidence="2 3" key="1">
    <citation type="submission" date="2018-11" db="EMBL/GenBank/DDBJ databases">
        <title>Genome sequence of Apiotrichum porosum DSM 27194.</title>
        <authorList>
            <person name="Aliyu H."/>
            <person name="Gorte O."/>
            <person name="Ochsenreither K."/>
        </authorList>
    </citation>
    <scope>NUCLEOTIDE SEQUENCE [LARGE SCALE GENOMIC DNA]</scope>
    <source>
        <strain evidence="2 3">DSM 27194</strain>
    </source>
</reference>